<sequence length="125" mass="13775">MAVSGMRRDDAALGSTGRHSRTRRGKLHASPARHAGPERLRQATLGPVRGAEQAGPVEQISSSDQPRQAAHSCHQPNSKCEQVGNKNHIFCWACQVHYCALCRKVVRKYAEHYGPRGCKQHSVNP</sequence>
<feature type="region of interest" description="Disordered" evidence="2">
    <location>
        <begin position="1"/>
        <end position="78"/>
    </location>
</feature>
<name>A0A368RYM0_SETIT</name>
<organism evidence="4">
    <name type="scientific">Setaria italica</name>
    <name type="common">Foxtail millet</name>
    <name type="synonym">Panicum italicum</name>
    <dbReference type="NCBI Taxonomy" id="4555"/>
    <lineage>
        <taxon>Eukaryota</taxon>
        <taxon>Viridiplantae</taxon>
        <taxon>Streptophyta</taxon>
        <taxon>Embryophyta</taxon>
        <taxon>Tracheophyta</taxon>
        <taxon>Spermatophyta</taxon>
        <taxon>Magnoliopsida</taxon>
        <taxon>Liliopsida</taxon>
        <taxon>Poales</taxon>
        <taxon>Poaceae</taxon>
        <taxon>PACMAD clade</taxon>
        <taxon>Panicoideae</taxon>
        <taxon>Panicodae</taxon>
        <taxon>Paniceae</taxon>
        <taxon>Cenchrinae</taxon>
        <taxon>Setaria</taxon>
    </lineage>
</organism>
<evidence type="ECO:0000256" key="2">
    <source>
        <dbReference type="SAM" id="MobiDB-lite"/>
    </source>
</evidence>
<dbReference type="STRING" id="4555.A0A368RYM0"/>
<dbReference type="EMBL" id="CM003534">
    <property type="protein sequence ID" value="RCV35184.1"/>
    <property type="molecule type" value="Genomic_DNA"/>
</dbReference>
<reference evidence="4" key="2">
    <citation type="submission" date="2015-07" db="EMBL/GenBank/DDBJ databases">
        <authorList>
            <person name="Noorani M."/>
        </authorList>
    </citation>
    <scope>NUCLEOTIDE SEQUENCE</scope>
    <source>
        <strain evidence="4">Yugu1</strain>
    </source>
</reference>
<evidence type="ECO:0000256" key="1">
    <source>
        <dbReference type="PROSITE-ProRule" id="PRU00024"/>
    </source>
</evidence>
<keyword evidence="1" id="KW-0863">Zinc-finger</keyword>
<feature type="compositionally biased region" description="Basic and acidic residues" evidence="2">
    <location>
        <begin position="1"/>
        <end position="11"/>
    </location>
</feature>
<proteinExistence type="predicted"/>
<dbReference type="OrthoDB" id="1431934at2759"/>
<feature type="compositionally biased region" description="Basic residues" evidence="2">
    <location>
        <begin position="18"/>
        <end position="27"/>
    </location>
</feature>
<keyword evidence="1" id="KW-0862">Zinc</keyword>
<feature type="domain" description="B box-type" evidence="3">
    <location>
        <begin position="75"/>
        <end position="125"/>
    </location>
</feature>
<dbReference type="InterPro" id="IPR000315">
    <property type="entry name" value="Znf_B-box"/>
</dbReference>
<evidence type="ECO:0000259" key="3">
    <source>
        <dbReference type="PROSITE" id="PS50119"/>
    </source>
</evidence>
<dbReference type="PROSITE" id="PS50119">
    <property type="entry name" value="ZF_BBOX"/>
    <property type="match status" value="1"/>
</dbReference>
<keyword evidence="1" id="KW-0479">Metal-binding</keyword>
<accession>A0A368RYM0</accession>
<evidence type="ECO:0000313" key="4">
    <source>
        <dbReference type="EMBL" id="RCV35184.1"/>
    </source>
</evidence>
<dbReference type="AlphaFoldDB" id="A0A368RYM0"/>
<reference evidence="4" key="1">
    <citation type="journal article" date="2012" name="Nat. Biotechnol.">
        <title>Reference genome sequence of the model plant Setaria.</title>
        <authorList>
            <person name="Bennetzen J.L."/>
            <person name="Schmutz J."/>
            <person name="Wang H."/>
            <person name="Percifield R."/>
            <person name="Hawkins J."/>
            <person name="Pontaroli A.C."/>
            <person name="Estep M."/>
            <person name="Feng L."/>
            <person name="Vaughn J.N."/>
            <person name="Grimwood J."/>
            <person name="Jenkins J."/>
            <person name="Barry K."/>
            <person name="Lindquist E."/>
            <person name="Hellsten U."/>
            <person name="Deshpande S."/>
            <person name="Wang X."/>
            <person name="Wu X."/>
            <person name="Mitros T."/>
            <person name="Triplett J."/>
            <person name="Yang X."/>
            <person name="Ye C.Y."/>
            <person name="Mauro-Herrera M."/>
            <person name="Wang L."/>
            <person name="Li P."/>
            <person name="Sharma M."/>
            <person name="Sharma R."/>
            <person name="Ronald P.C."/>
            <person name="Panaud O."/>
            <person name="Kellogg E.A."/>
            <person name="Brutnell T.P."/>
            <person name="Doust A.N."/>
            <person name="Tuskan G.A."/>
            <person name="Rokhsar D."/>
            <person name="Devos K.M."/>
        </authorList>
    </citation>
    <scope>NUCLEOTIDE SEQUENCE [LARGE SCALE GENOMIC DNA]</scope>
    <source>
        <strain evidence="4">Yugu1</strain>
    </source>
</reference>
<gene>
    <name evidence="4" type="ORF">SETIT_7G220000v2</name>
</gene>
<protein>
    <recommendedName>
        <fullName evidence="3">B box-type domain-containing protein</fullName>
    </recommendedName>
</protein>
<dbReference type="GO" id="GO:0008270">
    <property type="term" value="F:zinc ion binding"/>
    <property type="evidence" value="ECO:0007669"/>
    <property type="project" value="UniProtKB-KW"/>
</dbReference>